<dbReference type="AlphaFoldDB" id="A0AAP0RTN6"/>
<dbReference type="EMBL" id="JBBPBK010000007">
    <property type="protein sequence ID" value="KAK9282137.1"/>
    <property type="molecule type" value="Genomic_DNA"/>
</dbReference>
<accession>A0AAP0RTN6</accession>
<sequence>MHSELHYYNVRVKLQGLHVINAVEKIPLSIGFNHGRSMVLNEHVIMKLGWITILTQTKPIPKTQEHMPKHMIGPNWTPQFAAGNRQSSPSAFRSLDKPLPSPSRLSGSTPQFAAGKPTVVPFGNKQVESVATPDTRLKHWTLAKLKLIEHKARLL</sequence>
<dbReference type="Proteomes" id="UP001415857">
    <property type="component" value="Unassembled WGS sequence"/>
</dbReference>
<name>A0AAP0RTN6_LIQFO</name>
<protein>
    <submittedName>
        <fullName evidence="2">Uncharacterized protein</fullName>
    </submittedName>
</protein>
<keyword evidence="3" id="KW-1185">Reference proteome</keyword>
<comment type="caution">
    <text evidence="2">The sequence shown here is derived from an EMBL/GenBank/DDBJ whole genome shotgun (WGS) entry which is preliminary data.</text>
</comment>
<evidence type="ECO:0000313" key="3">
    <source>
        <dbReference type="Proteomes" id="UP001415857"/>
    </source>
</evidence>
<organism evidence="2 3">
    <name type="scientific">Liquidambar formosana</name>
    <name type="common">Formosan gum</name>
    <dbReference type="NCBI Taxonomy" id="63359"/>
    <lineage>
        <taxon>Eukaryota</taxon>
        <taxon>Viridiplantae</taxon>
        <taxon>Streptophyta</taxon>
        <taxon>Embryophyta</taxon>
        <taxon>Tracheophyta</taxon>
        <taxon>Spermatophyta</taxon>
        <taxon>Magnoliopsida</taxon>
        <taxon>eudicotyledons</taxon>
        <taxon>Gunneridae</taxon>
        <taxon>Pentapetalae</taxon>
        <taxon>Saxifragales</taxon>
        <taxon>Altingiaceae</taxon>
        <taxon>Liquidambar</taxon>
    </lineage>
</organism>
<evidence type="ECO:0000313" key="2">
    <source>
        <dbReference type="EMBL" id="KAK9282137.1"/>
    </source>
</evidence>
<evidence type="ECO:0000256" key="1">
    <source>
        <dbReference type="SAM" id="MobiDB-lite"/>
    </source>
</evidence>
<proteinExistence type="predicted"/>
<feature type="region of interest" description="Disordered" evidence="1">
    <location>
        <begin position="73"/>
        <end position="117"/>
    </location>
</feature>
<reference evidence="2 3" key="1">
    <citation type="journal article" date="2024" name="Plant J.">
        <title>Genome sequences and population genomics reveal climatic adaptation and genomic divergence between two closely related sweetgum species.</title>
        <authorList>
            <person name="Xu W.Q."/>
            <person name="Ren C.Q."/>
            <person name="Zhang X.Y."/>
            <person name="Comes H.P."/>
            <person name="Liu X.H."/>
            <person name="Li Y.G."/>
            <person name="Kettle C.J."/>
            <person name="Jalonen R."/>
            <person name="Gaisberger H."/>
            <person name="Ma Y.Z."/>
            <person name="Qiu Y.X."/>
        </authorList>
    </citation>
    <scope>NUCLEOTIDE SEQUENCE [LARGE SCALE GENOMIC DNA]</scope>
    <source>
        <strain evidence="2">Hangzhou</strain>
    </source>
</reference>
<gene>
    <name evidence="2" type="ORF">L1049_005049</name>
</gene>